<name>A0A4D6TBU6_9CAUD</name>
<keyword evidence="2" id="KW-1185">Reference proteome</keyword>
<reference evidence="1 2" key="1">
    <citation type="submission" date="2019-04" db="EMBL/GenBank/DDBJ databases">
        <authorList>
            <person name="Fakhre F."/>
            <person name="Gonzalez R.M."/>
            <person name="Howells E.K."/>
            <person name="Otero L.A."/>
            <person name="Pegoraro K.N."/>
            <person name="Robichaux K.C."/>
            <person name="Rodier A."/>
            <person name="Sadowski C.L."/>
            <person name="Carter V.P."/>
            <person name="Gray A.D."/>
            <person name="Klein G.C."/>
            <person name="Lebosada C."/>
            <person name="Miklaszewski C.M."/>
            <person name="Sutton S.N."/>
            <person name="Pollenz R.S."/>
            <person name="Garlena R.A."/>
            <person name="Russell D.A."/>
            <person name="Pope W.H."/>
            <person name="Jacobs-Sera D."/>
            <person name="Hatfull G.F."/>
        </authorList>
    </citation>
    <scope>NUCLEOTIDE SEQUENCE [LARGE SCALE GENOMIC DNA]</scope>
</reference>
<evidence type="ECO:0008006" key="3">
    <source>
        <dbReference type="Google" id="ProtNLM"/>
    </source>
</evidence>
<dbReference type="GeneID" id="55615795"/>
<gene>
    <name evidence="1" type="primary">8</name>
    <name evidence="1" type="ORF">SEA_AKONI_8</name>
</gene>
<protein>
    <recommendedName>
        <fullName evidence="3">RuvC-like resolvase</fullName>
    </recommendedName>
</protein>
<dbReference type="EMBL" id="MK757449">
    <property type="protein sequence ID" value="QCG78294.1"/>
    <property type="molecule type" value="Genomic_DNA"/>
</dbReference>
<proteinExistence type="predicted"/>
<evidence type="ECO:0000313" key="1">
    <source>
        <dbReference type="EMBL" id="QCG78294.1"/>
    </source>
</evidence>
<accession>A0A4D6TBU6</accession>
<dbReference type="Proteomes" id="UP000298784">
    <property type="component" value="Segment"/>
</dbReference>
<dbReference type="RefSeq" id="YP_009845389.1">
    <property type="nucleotide sequence ID" value="NC_048761.1"/>
</dbReference>
<dbReference type="KEGG" id="vg:55615795"/>
<sequence length="183" mass="20331">MRLTLLGVDPGIRDTGAVGITLDFENKTVDVTSRVWSGVVDRHGFNVTTDEQFLTELTAFEKSFRDTSMVLSAVEGYRQRGLNVQQDREMLDLIKDIRAALPHGVIVDNTGIKKVVTEDLLKLFYVSRFKRGTNHADLKSAARVALKRGIDGGASNHLMSDYVKDNLFGSKEDEWSLGLSVTL</sequence>
<organism evidence="1 2">
    <name type="scientific">Microbacterium phage Akoni</name>
    <dbReference type="NCBI Taxonomy" id="2565510"/>
    <lineage>
        <taxon>Viruses</taxon>
        <taxon>Duplodnaviria</taxon>
        <taxon>Heunggongvirae</taxon>
        <taxon>Uroviricota</taxon>
        <taxon>Caudoviricetes</taxon>
        <taxon>Eekayvirinae</taxon>
        <taxon>Akonivirus</taxon>
        <taxon>Akonivirus akoni</taxon>
    </lineage>
</organism>
<evidence type="ECO:0000313" key="2">
    <source>
        <dbReference type="Proteomes" id="UP000298784"/>
    </source>
</evidence>